<evidence type="ECO:0000256" key="2">
    <source>
        <dbReference type="ARBA" id="ARBA00004141"/>
    </source>
</evidence>
<dbReference type="CDD" id="cd16702">
    <property type="entry name" value="RING_CH-C4HC3_MARCH6"/>
    <property type="match status" value="1"/>
</dbReference>
<gene>
    <name evidence="19" type="ORF">LTR82_009130</name>
</gene>
<evidence type="ECO:0000256" key="3">
    <source>
        <dbReference type="ARBA" id="ARBA00004906"/>
    </source>
</evidence>
<dbReference type="PANTHER" id="PTHR13145:SF0">
    <property type="entry name" value="E3 UBIQUITIN-PROTEIN LIGASE MARCHF6"/>
    <property type="match status" value="1"/>
</dbReference>
<dbReference type="GO" id="GO:0005789">
    <property type="term" value="C:endoplasmic reticulum membrane"/>
    <property type="evidence" value="ECO:0007669"/>
    <property type="project" value="TreeGrafter"/>
</dbReference>
<evidence type="ECO:0000256" key="14">
    <source>
        <dbReference type="SAM" id="Coils"/>
    </source>
</evidence>
<keyword evidence="6 16" id="KW-0812">Transmembrane</keyword>
<dbReference type="FunFam" id="3.30.40.10:FF:000287">
    <property type="entry name" value="RING finger membrane protein"/>
    <property type="match status" value="1"/>
</dbReference>
<feature type="transmembrane region" description="Helical" evidence="16">
    <location>
        <begin position="1353"/>
        <end position="1375"/>
    </location>
</feature>
<feature type="transmembrane region" description="Helical" evidence="16">
    <location>
        <begin position="1190"/>
        <end position="1208"/>
    </location>
</feature>
<feature type="compositionally biased region" description="Acidic residues" evidence="15">
    <location>
        <begin position="614"/>
        <end position="631"/>
    </location>
</feature>
<dbReference type="SUPFAM" id="SSF57850">
    <property type="entry name" value="RING/U-box"/>
    <property type="match status" value="1"/>
</dbReference>
<feature type="transmembrane region" description="Helical" evidence="16">
    <location>
        <begin position="1395"/>
        <end position="1413"/>
    </location>
</feature>
<feature type="coiled-coil region" evidence="14">
    <location>
        <begin position="315"/>
        <end position="359"/>
    </location>
</feature>
<evidence type="ECO:0000313" key="20">
    <source>
        <dbReference type="Proteomes" id="UP001168146"/>
    </source>
</evidence>
<proteinExistence type="predicted"/>
<evidence type="ECO:0000256" key="16">
    <source>
        <dbReference type="SAM" id="Phobius"/>
    </source>
</evidence>
<keyword evidence="9" id="KW-0833">Ubl conjugation pathway</keyword>
<feature type="region of interest" description="Disordered" evidence="15">
    <location>
        <begin position="1"/>
        <end position="40"/>
    </location>
</feature>
<feature type="region of interest" description="Disordered" evidence="15">
    <location>
        <begin position="593"/>
        <end position="640"/>
    </location>
</feature>
<dbReference type="Pfam" id="PF12906">
    <property type="entry name" value="RINGv"/>
    <property type="match status" value="1"/>
</dbReference>
<evidence type="ECO:0000313" key="19">
    <source>
        <dbReference type="EMBL" id="KAK0319795.1"/>
    </source>
</evidence>
<dbReference type="InterPro" id="IPR011016">
    <property type="entry name" value="Znf_RING-CH"/>
</dbReference>
<evidence type="ECO:0000259" key="17">
    <source>
        <dbReference type="PROSITE" id="PS50089"/>
    </source>
</evidence>
<evidence type="ECO:0000256" key="12">
    <source>
        <dbReference type="ARBA" id="ARBA00023136"/>
    </source>
</evidence>
<accession>A0AAN6FM15</accession>
<feature type="transmembrane region" description="Helical" evidence="16">
    <location>
        <begin position="1544"/>
        <end position="1566"/>
    </location>
</feature>
<keyword evidence="5" id="KW-0808">Transferase</keyword>
<keyword evidence="14" id="KW-0175">Coiled coil</keyword>
<comment type="pathway">
    <text evidence="3">Protein modification; protein ubiquitination.</text>
</comment>
<keyword evidence="8 13" id="KW-0863">Zinc-finger</keyword>
<evidence type="ECO:0000256" key="5">
    <source>
        <dbReference type="ARBA" id="ARBA00022679"/>
    </source>
</evidence>
<dbReference type="GO" id="GO:0008270">
    <property type="term" value="F:zinc ion binding"/>
    <property type="evidence" value="ECO:0007669"/>
    <property type="project" value="UniProtKB-KW"/>
</dbReference>
<evidence type="ECO:0000256" key="15">
    <source>
        <dbReference type="SAM" id="MobiDB-lite"/>
    </source>
</evidence>
<feature type="compositionally biased region" description="Basic and acidic residues" evidence="15">
    <location>
        <begin position="671"/>
        <end position="680"/>
    </location>
</feature>
<feature type="domain" description="RING-CH-type" evidence="18">
    <location>
        <begin position="39"/>
        <end position="100"/>
    </location>
</feature>
<comment type="catalytic activity">
    <reaction evidence="1">
        <text>S-ubiquitinyl-[E2 ubiquitin-conjugating enzyme]-L-cysteine + [acceptor protein]-L-lysine = [E2 ubiquitin-conjugating enzyme]-L-cysteine + N(6)-ubiquitinyl-[acceptor protein]-L-lysine.</text>
        <dbReference type="EC" id="2.3.2.27"/>
    </reaction>
</comment>
<dbReference type="InterPro" id="IPR001841">
    <property type="entry name" value="Znf_RING"/>
</dbReference>
<evidence type="ECO:0000259" key="18">
    <source>
        <dbReference type="PROSITE" id="PS51292"/>
    </source>
</evidence>
<feature type="region of interest" description="Disordered" evidence="15">
    <location>
        <begin position="488"/>
        <end position="529"/>
    </location>
</feature>
<evidence type="ECO:0000256" key="8">
    <source>
        <dbReference type="ARBA" id="ARBA00022771"/>
    </source>
</evidence>
<feature type="region of interest" description="Disordered" evidence="15">
    <location>
        <begin position="558"/>
        <end position="577"/>
    </location>
</feature>
<dbReference type="Pfam" id="PF23113">
    <property type="entry name" value="MARCHF6_C"/>
    <property type="match status" value="1"/>
</dbReference>
<dbReference type="InterPro" id="IPR056521">
    <property type="entry name" value="MARCHF6-like_C"/>
</dbReference>
<dbReference type="GO" id="GO:0061630">
    <property type="term" value="F:ubiquitin protein ligase activity"/>
    <property type="evidence" value="ECO:0007669"/>
    <property type="project" value="UniProtKB-EC"/>
</dbReference>
<evidence type="ECO:0000256" key="4">
    <source>
        <dbReference type="ARBA" id="ARBA00012483"/>
    </source>
</evidence>
<dbReference type="PANTHER" id="PTHR13145">
    <property type="entry name" value="SSM4 PROTEIN"/>
    <property type="match status" value="1"/>
</dbReference>
<dbReference type="SMART" id="SM00744">
    <property type="entry name" value="RINGv"/>
    <property type="match status" value="1"/>
</dbReference>
<evidence type="ECO:0000256" key="10">
    <source>
        <dbReference type="ARBA" id="ARBA00022833"/>
    </source>
</evidence>
<evidence type="ECO:0000256" key="11">
    <source>
        <dbReference type="ARBA" id="ARBA00022989"/>
    </source>
</evidence>
<feature type="transmembrane region" description="Helical" evidence="16">
    <location>
        <begin position="1449"/>
        <end position="1473"/>
    </location>
</feature>
<dbReference type="GO" id="GO:0036503">
    <property type="term" value="P:ERAD pathway"/>
    <property type="evidence" value="ECO:0007669"/>
    <property type="project" value="TreeGrafter"/>
</dbReference>
<evidence type="ECO:0000256" key="7">
    <source>
        <dbReference type="ARBA" id="ARBA00022723"/>
    </source>
</evidence>
<feature type="transmembrane region" description="Helical" evidence="16">
    <location>
        <begin position="753"/>
        <end position="772"/>
    </location>
</feature>
<dbReference type="EC" id="2.3.2.27" evidence="4"/>
<dbReference type="EMBL" id="JASUXU010000028">
    <property type="protein sequence ID" value="KAK0319795.1"/>
    <property type="molecule type" value="Genomic_DNA"/>
</dbReference>
<feature type="transmembrane region" description="Helical" evidence="16">
    <location>
        <begin position="1147"/>
        <end position="1170"/>
    </location>
</feature>
<dbReference type="Proteomes" id="UP001168146">
    <property type="component" value="Unassembled WGS sequence"/>
</dbReference>
<keyword evidence="7" id="KW-0479">Metal-binding</keyword>
<comment type="caution">
    <text evidence="19">The sequence shown here is derived from an EMBL/GenBank/DDBJ whole genome shotgun (WGS) entry which is preliminary data.</text>
</comment>
<feature type="transmembrane region" description="Helical" evidence="16">
    <location>
        <begin position="1084"/>
        <end position="1106"/>
    </location>
</feature>
<dbReference type="PROSITE" id="PS50089">
    <property type="entry name" value="ZF_RING_2"/>
    <property type="match status" value="1"/>
</dbReference>
<protein>
    <recommendedName>
        <fullName evidence="4">RING-type E3 ubiquitin transferase</fullName>
        <ecNumber evidence="4">2.3.2.27</ecNumber>
    </recommendedName>
</protein>
<dbReference type="InterPro" id="IPR013083">
    <property type="entry name" value="Znf_RING/FYVE/PHD"/>
</dbReference>
<feature type="transmembrane region" description="Helical" evidence="16">
    <location>
        <begin position="1652"/>
        <end position="1671"/>
    </location>
</feature>
<keyword evidence="12 16" id="KW-0472">Membrane</keyword>
<feature type="domain" description="RING-type" evidence="17">
    <location>
        <begin position="47"/>
        <end position="94"/>
    </location>
</feature>
<reference evidence="19" key="1">
    <citation type="submission" date="2021-12" db="EMBL/GenBank/DDBJ databases">
        <title>Black yeast isolated from Biological Soil Crust.</title>
        <authorList>
            <person name="Kurbessoian T."/>
        </authorList>
    </citation>
    <scope>NUCLEOTIDE SEQUENCE</scope>
    <source>
        <strain evidence="19">CCFEE 5208</strain>
    </source>
</reference>
<feature type="compositionally biased region" description="Basic and acidic residues" evidence="15">
    <location>
        <begin position="516"/>
        <end position="529"/>
    </location>
</feature>
<dbReference type="PROSITE" id="PS51292">
    <property type="entry name" value="ZF_RING_CH"/>
    <property type="match status" value="1"/>
</dbReference>
<evidence type="ECO:0000256" key="13">
    <source>
        <dbReference type="PROSITE-ProRule" id="PRU00175"/>
    </source>
</evidence>
<keyword evidence="11 16" id="KW-1133">Transmembrane helix</keyword>
<name>A0AAN6FM15_9PEZI</name>
<evidence type="ECO:0000256" key="6">
    <source>
        <dbReference type="ARBA" id="ARBA00022692"/>
    </source>
</evidence>
<dbReference type="Gene3D" id="3.30.40.10">
    <property type="entry name" value="Zinc/RING finger domain, C3HC4 (zinc finger)"/>
    <property type="match status" value="1"/>
</dbReference>
<sequence length="1712" mass="188032">MAEPSEPIHAGPLTSHPPDLMNDTTFDPPPRRNTSSTITDDKAGDTCRICRSEGSPEEPLFYPCKCSGSIKYVHQECLMEWLGHSHKKHCELCKTPFRFTKLYDAEMPQTLPWAVFVRRACWHAVWMAGKMGRATTVVIMWAIVLPWLVRWAWRWMFWLADAGWAREAVLGSLQEQNLEFSAGALWNGNESFVLSQVSKKLGRMVELNMTLRSAHGVEAATPGPAAYQIAKDVMKGLGLTSSNSTTSSFAAFSEVDTSILSSWTYLSTLTPFPRLNQVIIDICEGQLITCVVIMGFILVFLIREWVVQQQPLVNLDNLNNAQQHLAEVVQRVEAENVRLDRQQEILDQVRRRLTELQDESPGVETGDSVAYGTFLGWDRLESLINTATMHLRREGEGDNSVFEFCAQAAVDQIRFAGQPPDNEITDELAEKIATKLASLTDEQREAWEVLLRRELANLPFLATDPSQVDAPSGECLEAQDSTEADLDELPITNAGPDAKVNIKRSGKGKARAVPGPEERAPADVKKRKQEDEALKDFLGEIKLEGSAAVAPLPAEAQLGVNNPFHPDGPEPEVGQGGSVGRAIASELVAVNGPESDMPARQPLDAERQAQDAGPENDDATADAQEGEDDEQPPPRPVVPPTYINRLVDWFWGDIHVSADHRDPLPPDEERELPFDIHEDLPPLPPAPHAVHVHHHHDHHELHDQDDAQDPADVAARQAALDADALEEAEDLEGIFELIGLQGPLLGLFQTSTFCTILVTGTVFAAVGLPYVWGKVVLNIIGSPLYFAVKLPLQIAGFVADFVVDITLFATGWLLVGGTTAVDLLLEVCGTPIERLKDVRMATWLADFAMATATKSGARLQHLFLTMEPVQSEIMGWNEAFLGASVHAHASLRQVQEEVAAVLNWSGHGVTVAIEAISSGTTSSIWQNGLDALSHAPSTPSRFLAIVEVMKQYTQPLVRSLGLLKTGSLSFDANPATPLEPSLIYWSTSDRTLAVLAGYLSLALLAALYVALDTPLTRSKSGRKSEKQLRDTLKQAGGVLKVILIISIEMLLFPFYCGLLLDLAFLPLFATATLASRWAFAGSAPYTFCFVHWFVGTCYMFHFALFVGMCRKILRKGVLWFIRDPDDPTFHPVRDVLERNVTTQLRKIAFSALVYGALVILCLGGVIWTIGKVMPGIFPICWASTEPVLEFPLDLLLYNALTPWILRVVKPRDAVNAMYAWWLRRCARVLRLSHFLFDDRRKDEEGHYVRKTWSSFLLMQKPTLEPTDPDTTTAPLLTAQTPSTPPPEPQVHLAADGKYVLTPCTDQYRPPKSGEAFLHVTPNGDVYVADAEGKRNEHFAKVYVPPLFRLRVTLFMVCLWVFSVFTGLCVTLVPLVFGRGIFKSLMPEGGGRVGDIYAYSVGAYALGGVLVVLLQSRKALRALRERCESLDVRAWTAAARQYALQAVKCAYVYGFLCVVLPLVFGLLIQLYFILPLHTYVVSQAAATTTTSATSETATSLAANLTHAATSLTLNTLNILNITTAPSSSQPTQGTLPPPLLTIHLLQSYCLGLLYVRLASRAIIFAPTTRAHEAFHRILLDPGYLDPDAYAATRFLIAPVSLLGALAVLGPPGVVGMAVAAAGRGRGGGATAAAPGVVGMGPVPEEMQAMLYRYSYPLAAVLVVMLLCVSELGQATVRWRARIRDEVYLVGERLHNLGEKRPPVGSRSLVRKDR</sequence>
<evidence type="ECO:0000256" key="1">
    <source>
        <dbReference type="ARBA" id="ARBA00000900"/>
    </source>
</evidence>
<comment type="subcellular location">
    <subcellularLocation>
        <location evidence="2">Membrane</location>
        <topology evidence="2">Multi-pass membrane protein</topology>
    </subcellularLocation>
</comment>
<evidence type="ECO:0000256" key="9">
    <source>
        <dbReference type="ARBA" id="ARBA00022786"/>
    </source>
</evidence>
<feature type="compositionally biased region" description="Low complexity" evidence="15">
    <location>
        <begin position="1262"/>
        <end position="1281"/>
    </location>
</feature>
<feature type="region of interest" description="Disordered" evidence="15">
    <location>
        <begin position="660"/>
        <end position="707"/>
    </location>
</feature>
<feature type="compositionally biased region" description="Basic residues" evidence="15">
    <location>
        <begin position="501"/>
        <end position="510"/>
    </location>
</feature>
<keyword evidence="10" id="KW-0862">Zinc</keyword>
<organism evidence="19 20">
    <name type="scientific">Friedmanniomyces endolithicus</name>
    <dbReference type="NCBI Taxonomy" id="329885"/>
    <lineage>
        <taxon>Eukaryota</taxon>
        <taxon>Fungi</taxon>
        <taxon>Dikarya</taxon>
        <taxon>Ascomycota</taxon>
        <taxon>Pezizomycotina</taxon>
        <taxon>Dothideomycetes</taxon>
        <taxon>Dothideomycetidae</taxon>
        <taxon>Mycosphaerellales</taxon>
        <taxon>Teratosphaeriaceae</taxon>
        <taxon>Friedmanniomyces</taxon>
    </lineage>
</organism>
<feature type="region of interest" description="Disordered" evidence="15">
    <location>
        <begin position="1262"/>
        <end position="1288"/>
    </location>
</feature>